<gene>
    <name evidence="1" type="ORF">OEIGOIKO_07974</name>
</gene>
<evidence type="ECO:0000313" key="1">
    <source>
        <dbReference type="EMBL" id="GCD40117.1"/>
    </source>
</evidence>
<dbReference type="Proteomes" id="UP000287830">
    <property type="component" value="Unassembled WGS sequence"/>
</dbReference>
<accession>A0A7U9Q130</accession>
<protein>
    <submittedName>
        <fullName evidence="1">Uncharacterized protein</fullName>
    </submittedName>
</protein>
<dbReference type="EMBL" id="BHZC01000001">
    <property type="protein sequence ID" value="GCD40117.1"/>
    <property type="molecule type" value="Genomic_DNA"/>
</dbReference>
<organism evidence="1 2">
    <name type="scientific">Streptomyces chrestomyceticus JCM 4735</name>
    <dbReference type="NCBI Taxonomy" id="1306181"/>
    <lineage>
        <taxon>Bacteria</taxon>
        <taxon>Bacillati</taxon>
        <taxon>Actinomycetota</taxon>
        <taxon>Actinomycetes</taxon>
        <taxon>Kitasatosporales</taxon>
        <taxon>Streptomycetaceae</taxon>
        <taxon>Streptomyces</taxon>
    </lineage>
</organism>
<proteinExistence type="predicted"/>
<comment type="caution">
    <text evidence="1">The sequence shown here is derived from an EMBL/GenBank/DDBJ whole genome shotgun (WGS) entry which is preliminary data.</text>
</comment>
<dbReference type="AlphaFoldDB" id="A0A7U9Q130"/>
<sequence length="37" mass="4402">MTDSRRSISAAEWIERALNGELREAGRDVRRYVRRPQ</sequence>
<name>A0A7U9Q130_9ACTN</name>
<reference evidence="1 2" key="1">
    <citation type="submission" date="2018-11" db="EMBL/GenBank/DDBJ databases">
        <title>Whole genome sequence of Streptomyces chrestomyceticus NBRC 13444(T).</title>
        <authorList>
            <person name="Komaki H."/>
            <person name="Tamura T."/>
        </authorList>
    </citation>
    <scope>NUCLEOTIDE SEQUENCE [LARGE SCALE GENOMIC DNA]</scope>
    <source>
        <strain evidence="1 2">NBRC 13444</strain>
    </source>
</reference>
<evidence type="ECO:0000313" key="2">
    <source>
        <dbReference type="Proteomes" id="UP000287830"/>
    </source>
</evidence>